<reference evidence="2 3" key="1">
    <citation type="submission" date="2018-02" db="EMBL/GenBank/DDBJ databases">
        <title>Comparative genomes isolates from brazilian mangrove.</title>
        <authorList>
            <person name="Araujo J.E."/>
            <person name="Taketani R.G."/>
            <person name="Silva M.C.P."/>
            <person name="Loureco M.V."/>
            <person name="Andreote F.D."/>
        </authorList>
    </citation>
    <scope>NUCLEOTIDE SEQUENCE [LARGE SCALE GENOMIC DNA]</scope>
    <source>
        <strain evidence="2 3">Hex-1 MGV</strain>
    </source>
</reference>
<feature type="region of interest" description="Disordered" evidence="1">
    <location>
        <begin position="114"/>
        <end position="139"/>
    </location>
</feature>
<dbReference type="OrthoDB" id="285633at2"/>
<evidence type="ECO:0000256" key="1">
    <source>
        <dbReference type="SAM" id="MobiDB-lite"/>
    </source>
</evidence>
<dbReference type="AlphaFoldDB" id="A0A2S8FKS9"/>
<evidence type="ECO:0008006" key="4">
    <source>
        <dbReference type="Google" id="ProtNLM"/>
    </source>
</evidence>
<proteinExistence type="predicted"/>
<dbReference type="Proteomes" id="UP000238322">
    <property type="component" value="Unassembled WGS sequence"/>
</dbReference>
<dbReference type="EMBL" id="PUHY01000012">
    <property type="protein sequence ID" value="PQO32630.1"/>
    <property type="molecule type" value="Genomic_DNA"/>
</dbReference>
<accession>A0A2S8FKS9</accession>
<evidence type="ECO:0000313" key="3">
    <source>
        <dbReference type="Proteomes" id="UP000238322"/>
    </source>
</evidence>
<sequence>MGTIFSRTAALAAVIGCLGLMGCQGEPTLPTEYVEGVVTLDGSPVEGASVTFVPVDMTTGISAVGTTDANGVYKLTATQGVDDKMPAPEAGAMPGDYVVTIRKVEAADYVSREEAEAQGIKPTEYAPGQEPKPKYIVPKKYLNPSSTDLKVTVKEGKNDIPFDLKSK</sequence>
<dbReference type="RefSeq" id="WP_105331641.1">
    <property type="nucleotide sequence ID" value="NZ_PUHY01000012.1"/>
</dbReference>
<name>A0A2S8FKS9_9BACT</name>
<protein>
    <recommendedName>
        <fullName evidence="4">Carboxypeptidase regulatory-like domain-containing protein</fullName>
    </recommendedName>
</protein>
<organism evidence="2 3">
    <name type="scientific">Blastopirellula marina</name>
    <dbReference type="NCBI Taxonomy" id="124"/>
    <lineage>
        <taxon>Bacteria</taxon>
        <taxon>Pseudomonadati</taxon>
        <taxon>Planctomycetota</taxon>
        <taxon>Planctomycetia</taxon>
        <taxon>Pirellulales</taxon>
        <taxon>Pirellulaceae</taxon>
        <taxon>Blastopirellula</taxon>
    </lineage>
</organism>
<dbReference type="Gene3D" id="2.60.40.1120">
    <property type="entry name" value="Carboxypeptidase-like, regulatory domain"/>
    <property type="match status" value="1"/>
</dbReference>
<evidence type="ECO:0000313" key="2">
    <source>
        <dbReference type="EMBL" id="PQO32630.1"/>
    </source>
</evidence>
<comment type="caution">
    <text evidence="2">The sequence shown here is derived from an EMBL/GenBank/DDBJ whole genome shotgun (WGS) entry which is preliminary data.</text>
</comment>
<gene>
    <name evidence="2" type="ORF">C5Y83_20710</name>
</gene>
<dbReference type="PROSITE" id="PS51257">
    <property type="entry name" value="PROKAR_LIPOPROTEIN"/>
    <property type="match status" value="1"/>
</dbReference>